<gene>
    <name evidence="4" type="ORF">A2Y62_04595</name>
</gene>
<dbReference type="Proteomes" id="UP000178943">
    <property type="component" value="Unassembled WGS sequence"/>
</dbReference>
<feature type="region of interest" description="Disordered" evidence="1">
    <location>
        <begin position="166"/>
        <end position="191"/>
    </location>
</feature>
<keyword evidence="2" id="KW-0472">Membrane</keyword>
<evidence type="ECO:0000256" key="2">
    <source>
        <dbReference type="SAM" id="Phobius"/>
    </source>
</evidence>
<feature type="domain" description="FHA" evidence="3">
    <location>
        <begin position="22"/>
        <end position="72"/>
    </location>
</feature>
<dbReference type="InterPro" id="IPR008984">
    <property type="entry name" value="SMAD_FHA_dom_sf"/>
</dbReference>
<reference evidence="4 5" key="1">
    <citation type="journal article" date="2016" name="Nat. Commun.">
        <title>Thousands of microbial genomes shed light on interconnected biogeochemical processes in an aquifer system.</title>
        <authorList>
            <person name="Anantharaman K."/>
            <person name="Brown C.T."/>
            <person name="Hug L.A."/>
            <person name="Sharon I."/>
            <person name="Castelle C.J."/>
            <person name="Probst A.J."/>
            <person name="Thomas B.C."/>
            <person name="Singh A."/>
            <person name="Wilkins M.J."/>
            <person name="Karaoz U."/>
            <person name="Brodie E.L."/>
            <person name="Williams K.H."/>
            <person name="Hubbard S.S."/>
            <person name="Banfield J.F."/>
        </authorList>
    </citation>
    <scope>NUCLEOTIDE SEQUENCE [LARGE SCALE GENOMIC DNA]</scope>
</reference>
<evidence type="ECO:0000313" key="4">
    <source>
        <dbReference type="EMBL" id="OGF65066.1"/>
    </source>
</evidence>
<dbReference type="AlphaFoldDB" id="A0A1F5VNT2"/>
<organism evidence="4 5">
    <name type="scientific">Candidatus Fischerbacteria bacterium RBG_13_37_8</name>
    <dbReference type="NCBI Taxonomy" id="1817863"/>
    <lineage>
        <taxon>Bacteria</taxon>
        <taxon>Candidatus Fischeribacteriota</taxon>
    </lineage>
</organism>
<accession>A0A1F5VNT2</accession>
<dbReference type="Gene3D" id="2.60.200.20">
    <property type="match status" value="1"/>
</dbReference>
<proteinExistence type="predicted"/>
<feature type="compositionally biased region" description="Polar residues" evidence="1">
    <location>
        <begin position="166"/>
        <end position="186"/>
    </location>
</feature>
<protein>
    <recommendedName>
        <fullName evidence="3">FHA domain-containing protein</fullName>
    </recommendedName>
</protein>
<evidence type="ECO:0000259" key="3">
    <source>
        <dbReference type="PROSITE" id="PS50006"/>
    </source>
</evidence>
<feature type="compositionally biased region" description="Basic and acidic residues" evidence="1">
    <location>
        <begin position="293"/>
        <end position="311"/>
    </location>
</feature>
<feature type="transmembrane region" description="Helical" evidence="2">
    <location>
        <begin position="131"/>
        <end position="155"/>
    </location>
</feature>
<dbReference type="EMBL" id="MFGW01000120">
    <property type="protein sequence ID" value="OGF65066.1"/>
    <property type="molecule type" value="Genomic_DNA"/>
</dbReference>
<dbReference type="InterPro" id="IPR050923">
    <property type="entry name" value="Cell_Proc_Reg/RNA_Proc"/>
</dbReference>
<dbReference type="PANTHER" id="PTHR23308">
    <property type="entry name" value="NUCLEAR INHIBITOR OF PROTEIN PHOSPHATASE-1"/>
    <property type="match status" value="1"/>
</dbReference>
<keyword evidence="2" id="KW-1133">Transmembrane helix</keyword>
<dbReference type="SMART" id="SM00240">
    <property type="entry name" value="FHA"/>
    <property type="match status" value="1"/>
</dbReference>
<dbReference type="InterPro" id="IPR000253">
    <property type="entry name" value="FHA_dom"/>
</dbReference>
<evidence type="ECO:0000256" key="1">
    <source>
        <dbReference type="SAM" id="MobiDB-lite"/>
    </source>
</evidence>
<sequence length="324" mass="36932">MWVLTISSSYEEKQVEVTSANFIIGRNINTAHIIVADKKVSGRHLQVFQQDDRWYVKDLGSTNGTYFRNNKVKDVIEWPYGESITIGNTTLQLKYIDEALPHVQVSEQPKEQPLIVQSTAKQNSSTLLRKILLGCGLFAALILVSIIVLGIRSWYVRNQLAKSNQTQSYDNDSSGAIDSDHGSQNQVEDEDSISYADVKELAPLIKVNEEIRQQAEETLSSYSTKLWLIEYKYPGDDKTLHAIYEDSTGRFFEIQLEWDPNLQMVNVADVSIYELGNDKTILLYLFGETDKNFKRPEKETPESKQNSKESEYDSSPSLIQNKED</sequence>
<feature type="compositionally biased region" description="Polar residues" evidence="1">
    <location>
        <begin position="313"/>
        <end position="324"/>
    </location>
</feature>
<keyword evidence="2" id="KW-0812">Transmembrane</keyword>
<feature type="region of interest" description="Disordered" evidence="1">
    <location>
        <begin position="293"/>
        <end position="324"/>
    </location>
</feature>
<dbReference type="Pfam" id="PF00498">
    <property type="entry name" value="FHA"/>
    <property type="match status" value="1"/>
</dbReference>
<dbReference type="SUPFAM" id="SSF49879">
    <property type="entry name" value="SMAD/FHA domain"/>
    <property type="match status" value="1"/>
</dbReference>
<name>A0A1F5VNT2_9BACT</name>
<dbReference type="PROSITE" id="PS50006">
    <property type="entry name" value="FHA_DOMAIN"/>
    <property type="match status" value="1"/>
</dbReference>
<dbReference type="CDD" id="cd00060">
    <property type="entry name" value="FHA"/>
    <property type="match status" value="1"/>
</dbReference>
<dbReference type="STRING" id="1817863.A2Y62_04595"/>
<comment type="caution">
    <text evidence="4">The sequence shown here is derived from an EMBL/GenBank/DDBJ whole genome shotgun (WGS) entry which is preliminary data.</text>
</comment>
<evidence type="ECO:0000313" key="5">
    <source>
        <dbReference type="Proteomes" id="UP000178943"/>
    </source>
</evidence>